<evidence type="ECO:0000313" key="3">
    <source>
        <dbReference type="Proteomes" id="UP001596383"/>
    </source>
</evidence>
<dbReference type="Proteomes" id="UP001596383">
    <property type="component" value="Unassembled WGS sequence"/>
</dbReference>
<feature type="compositionally biased region" description="Basic and acidic residues" evidence="1">
    <location>
        <begin position="57"/>
        <end position="70"/>
    </location>
</feature>
<sequence length="70" mass="7519">MEDSLGSRDDATISNDDCRDQQDLPASGFVAASSSSRDEPQPSGQPFARAAQAPHWLTDDRDEPVRGDDG</sequence>
<reference evidence="2 3" key="1">
    <citation type="journal article" date="2019" name="Int. J. Syst. Evol. Microbiol.">
        <title>The Global Catalogue of Microorganisms (GCM) 10K type strain sequencing project: providing services to taxonomists for standard genome sequencing and annotation.</title>
        <authorList>
            <consortium name="The Broad Institute Genomics Platform"/>
            <consortium name="The Broad Institute Genome Sequencing Center for Infectious Disease"/>
            <person name="Wu L."/>
            <person name="Ma J."/>
        </authorList>
    </citation>
    <scope>NUCLEOTIDE SEQUENCE [LARGE SCALE GENOMIC DNA]</scope>
    <source>
        <strain evidence="2 3">LMG 29247</strain>
    </source>
</reference>
<keyword evidence="3" id="KW-1185">Reference proteome</keyword>
<evidence type="ECO:0000256" key="1">
    <source>
        <dbReference type="SAM" id="MobiDB-lite"/>
    </source>
</evidence>
<comment type="caution">
    <text evidence="2">The sequence shown here is derived from an EMBL/GenBank/DDBJ whole genome shotgun (WGS) entry which is preliminary data.</text>
</comment>
<organism evidence="2 3">
    <name type="scientific">Natrinema soli</name>
    <dbReference type="NCBI Taxonomy" id="1930624"/>
    <lineage>
        <taxon>Archaea</taxon>
        <taxon>Methanobacteriati</taxon>
        <taxon>Methanobacteriota</taxon>
        <taxon>Stenosarchaea group</taxon>
        <taxon>Halobacteria</taxon>
        <taxon>Halobacteriales</taxon>
        <taxon>Natrialbaceae</taxon>
        <taxon>Natrinema</taxon>
    </lineage>
</organism>
<evidence type="ECO:0000313" key="2">
    <source>
        <dbReference type="EMBL" id="MFC6768154.1"/>
    </source>
</evidence>
<protein>
    <submittedName>
        <fullName evidence="2">Uncharacterized protein</fullName>
    </submittedName>
</protein>
<feature type="compositionally biased region" description="Basic and acidic residues" evidence="1">
    <location>
        <begin position="1"/>
        <end position="22"/>
    </location>
</feature>
<feature type="region of interest" description="Disordered" evidence="1">
    <location>
        <begin position="1"/>
        <end position="70"/>
    </location>
</feature>
<proteinExistence type="predicted"/>
<name>A0ABD5SSN9_9EURY</name>
<dbReference type="EMBL" id="JBHSWV010000501">
    <property type="protein sequence ID" value="MFC6768154.1"/>
    <property type="molecule type" value="Genomic_DNA"/>
</dbReference>
<dbReference type="AlphaFoldDB" id="A0ABD5SSN9"/>
<gene>
    <name evidence="2" type="ORF">ACFQE6_25070</name>
</gene>
<dbReference type="RefSeq" id="WP_273740965.1">
    <property type="nucleotide sequence ID" value="NZ_JAQIVI010000501.1"/>
</dbReference>
<accession>A0ABD5SSN9</accession>